<proteinExistence type="inferred from homology"/>
<dbReference type="FunFam" id="4.10.280.10:FF:000004">
    <property type="entry name" value="Basic helix-loop-helix transcription factor"/>
    <property type="match status" value="1"/>
</dbReference>
<feature type="region of interest" description="Disordered" evidence="6">
    <location>
        <begin position="50"/>
        <end position="73"/>
    </location>
</feature>
<gene>
    <name evidence="8" type="ORF">HPP92_011019</name>
</gene>
<evidence type="ECO:0000256" key="3">
    <source>
        <dbReference type="ARBA" id="ARBA00023015"/>
    </source>
</evidence>
<feature type="region of interest" description="Disordered" evidence="6">
    <location>
        <begin position="172"/>
        <end position="196"/>
    </location>
</feature>
<name>A0A835V1Z7_VANPL</name>
<dbReference type="InterPro" id="IPR011598">
    <property type="entry name" value="bHLH_dom"/>
</dbReference>
<dbReference type="InterPro" id="IPR044273">
    <property type="entry name" value="PIF3-like"/>
</dbReference>
<keyword evidence="5" id="KW-0539">Nucleus</keyword>
<dbReference type="AlphaFoldDB" id="A0A835V1Z7"/>
<dbReference type="SUPFAM" id="SSF47459">
    <property type="entry name" value="HLH, helix-loop-helix DNA-binding domain"/>
    <property type="match status" value="1"/>
</dbReference>
<feature type="region of interest" description="Disordered" evidence="6">
    <location>
        <begin position="259"/>
        <end position="301"/>
    </location>
</feature>
<evidence type="ECO:0000256" key="2">
    <source>
        <dbReference type="ARBA" id="ARBA00005510"/>
    </source>
</evidence>
<dbReference type="Pfam" id="PF00010">
    <property type="entry name" value="HLH"/>
    <property type="match status" value="1"/>
</dbReference>
<feature type="region of interest" description="Disordered" evidence="6">
    <location>
        <begin position="108"/>
        <end position="141"/>
    </location>
</feature>
<keyword evidence="3" id="KW-0805">Transcription regulation</keyword>
<evidence type="ECO:0000256" key="5">
    <source>
        <dbReference type="ARBA" id="ARBA00023242"/>
    </source>
</evidence>
<feature type="compositionally biased region" description="Polar residues" evidence="6">
    <location>
        <begin position="127"/>
        <end position="141"/>
    </location>
</feature>
<feature type="compositionally biased region" description="Low complexity" evidence="6">
    <location>
        <begin position="185"/>
        <end position="194"/>
    </location>
</feature>
<dbReference type="SMART" id="SM00353">
    <property type="entry name" value="HLH"/>
    <property type="match status" value="1"/>
</dbReference>
<feature type="compositionally biased region" description="Basic and acidic residues" evidence="6">
    <location>
        <begin position="174"/>
        <end position="184"/>
    </location>
</feature>
<evidence type="ECO:0000313" key="9">
    <source>
        <dbReference type="Proteomes" id="UP000636800"/>
    </source>
</evidence>
<organism evidence="8 9">
    <name type="scientific">Vanilla planifolia</name>
    <name type="common">Vanilla</name>
    <dbReference type="NCBI Taxonomy" id="51239"/>
    <lineage>
        <taxon>Eukaryota</taxon>
        <taxon>Viridiplantae</taxon>
        <taxon>Streptophyta</taxon>
        <taxon>Embryophyta</taxon>
        <taxon>Tracheophyta</taxon>
        <taxon>Spermatophyta</taxon>
        <taxon>Magnoliopsida</taxon>
        <taxon>Liliopsida</taxon>
        <taxon>Asparagales</taxon>
        <taxon>Orchidaceae</taxon>
        <taxon>Vanilloideae</taxon>
        <taxon>Vanilleae</taxon>
        <taxon>Vanilla</taxon>
    </lineage>
</organism>
<accession>A0A835V1Z7</accession>
<dbReference type="EMBL" id="JADCNL010000005">
    <property type="protein sequence ID" value="KAG0480161.1"/>
    <property type="molecule type" value="Genomic_DNA"/>
</dbReference>
<sequence>MNHNLPHWNMEEYSKTFRSILSSTNQKKPTGLQQEELTDLTRKNENVMMLSSQRKSSSSDVKEDQRAAGNSNNSLMEEEIASWFMYPPYELLDKDFQSDFLYDIPNPQPTITEKPNRSLGTEGLNCTHPNSSPQQNRASPTRSYLPLSAQQHVYSDHGSIVNFPHFSRSSASELQKRVHSERGESSSSIKMKSSFCGSNQVQNTNGMPSLKLEQEIEGSLLSERPLTDTCEVTGTSLSSGFGLSIRNGLQEMSNLSCKRKERDIEESGSLSEDGDYESADGKKLAQRSRRSRAAEVHNLSERRRRDRINEKMKALQDLIPHCTKSDKASMLDEAIEYLKSLQQQVQMMWMGSGMVPMVFPSIQHCMTRMGMGICRAPMPSISNLLQVPRVPQVSQSMVSSSSANQMPLFFPSISHLSFPNQMSYSQIPEPFPPYLGFHQLQPSPQAMNLYAYGSQMTQQNQMAAAISSSLPTYGYSPETTRQRPELYGCCLIPVGHGSKGCL</sequence>
<dbReference type="Proteomes" id="UP000636800">
    <property type="component" value="Chromosome 5"/>
</dbReference>
<evidence type="ECO:0000259" key="7">
    <source>
        <dbReference type="PROSITE" id="PS50888"/>
    </source>
</evidence>
<comment type="subcellular location">
    <subcellularLocation>
        <location evidence="1">Nucleus</location>
    </subcellularLocation>
</comment>
<feature type="domain" description="BHLH" evidence="7">
    <location>
        <begin position="292"/>
        <end position="341"/>
    </location>
</feature>
<reference evidence="8 9" key="1">
    <citation type="journal article" date="2020" name="Nat. Food">
        <title>A phased Vanilla planifolia genome enables genetic improvement of flavour and production.</title>
        <authorList>
            <person name="Hasing T."/>
            <person name="Tang H."/>
            <person name="Brym M."/>
            <person name="Khazi F."/>
            <person name="Huang T."/>
            <person name="Chambers A.H."/>
        </authorList>
    </citation>
    <scope>NUCLEOTIDE SEQUENCE [LARGE SCALE GENOMIC DNA]</scope>
    <source>
        <tissue evidence="8">Leaf</tissue>
    </source>
</reference>
<feature type="compositionally biased region" description="Basic and acidic residues" evidence="6">
    <location>
        <begin position="292"/>
        <end position="301"/>
    </location>
</feature>
<evidence type="ECO:0000256" key="4">
    <source>
        <dbReference type="ARBA" id="ARBA00023163"/>
    </source>
</evidence>
<dbReference type="PANTHER" id="PTHR46807">
    <property type="entry name" value="TRANSCRIPTION FACTOR PIF3"/>
    <property type="match status" value="1"/>
</dbReference>
<dbReference type="CDD" id="cd11445">
    <property type="entry name" value="bHLH_AtPIF_like"/>
    <property type="match status" value="1"/>
</dbReference>
<dbReference type="InterPro" id="IPR036638">
    <property type="entry name" value="HLH_DNA-bd_sf"/>
</dbReference>
<dbReference type="InterPro" id="IPR047265">
    <property type="entry name" value="PIF1-like_bHLH"/>
</dbReference>
<dbReference type="OrthoDB" id="1749624at2759"/>
<dbReference type="GO" id="GO:0005634">
    <property type="term" value="C:nucleus"/>
    <property type="evidence" value="ECO:0007669"/>
    <property type="project" value="UniProtKB-SubCell"/>
</dbReference>
<evidence type="ECO:0000256" key="1">
    <source>
        <dbReference type="ARBA" id="ARBA00004123"/>
    </source>
</evidence>
<evidence type="ECO:0000313" key="8">
    <source>
        <dbReference type="EMBL" id="KAG0480161.1"/>
    </source>
</evidence>
<keyword evidence="4" id="KW-0804">Transcription</keyword>
<comment type="similarity">
    <text evidence="2">Belongs to the bHLH protein family.</text>
</comment>
<dbReference type="Gene3D" id="4.10.280.10">
    <property type="entry name" value="Helix-loop-helix DNA-binding domain"/>
    <property type="match status" value="1"/>
</dbReference>
<protein>
    <recommendedName>
        <fullName evidence="7">BHLH domain-containing protein</fullName>
    </recommendedName>
</protein>
<keyword evidence="9" id="KW-1185">Reference proteome</keyword>
<evidence type="ECO:0000256" key="6">
    <source>
        <dbReference type="SAM" id="MobiDB-lite"/>
    </source>
</evidence>
<comment type="caution">
    <text evidence="8">The sequence shown here is derived from an EMBL/GenBank/DDBJ whole genome shotgun (WGS) entry which is preliminary data.</text>
</comment>
<dbReference type="GO" id="GO:0046983">
    <property type="term" value="F:protein dimerization activity"/>
    <property type="evidence" value="ECO:0007669"/>
    <property type="project" value="InterPro"/>
</dbReference>
<dbReference type="PROSITE" id="PS50888">
    <property type="entry name" value="BHLH"/>
    <property type="match status" value="1"/>
</dbReference>
<dbReference type="GO" id="GO:0003700">
    <property type="term" value="F:DNA-binding transcription factor activity"/>
    <property type="evidence" value="ECO:0007669"/>
    <property type="project" value="InterPro"/>
</dbReference>
<dbReference type="PANTHER" id="PTHR46807:SF7">
    <property type="entry name" value="BHLH DOMAIN-CONTAINING PROTEIN"/>
    <property type="match status" value="1"/>
</dbReference>